<feature type="compositionally biased region" description="Low complexity" evidence="3">
    <location>
        <begin position="1"/>
        <end position="12"/>
    </location>
</feature>
<dbReference type="InterPro" id="IPR032675">
    <property type="entry name" value="LRR_dom_sf"/>
</dbReference>
<evidence type="ECO:0000256" key="3">
    <source>
        <dbReference type="SAM" id="MobiDB-lite"/>
    </source>
</evidence>
<gene>
    <name evidence="4" type="ORF">PECAL_6P07700</name>
</gene>
<dbReference type="PROSITE" id="PS51450">
    <property type="entry name" value="LRR"/>
    <property type="match status" value="2"/>
</dbReference>
<feature type="region of interest" description="Disordered" evidence="3">
    <location>
        <begin position="1"/>
        <end position="21"/>
    </location>
</feature>
<feature type="compositionally biased region" description="Basic and acidic residues" evidence="3">
    <location>
        <begin position="204"/>
        <end position="226"/>
    </location>
</feature>
<dbReference type="GO" id="GO:0005737">
    <property type="term" value="C:cytoplasm"/>
    <property type="evidence" value="ECO:0007669"/>
    <property type="project" value="TreeGrafter"/>
</dbReference>
<keyword evidence="5" id="KW-1185">Reference proteome</keyword>
<dbReference type="Pfam" id="PF14580">
    <property type="entry name" value="LRR_9"/>
    <property type="match status" value="1"/>
</dbReference>
<feature type="compositionally biased region" description="Basic residues" evidence="3">
    <location>
        <begin position="317"/>
        <end position="330"/>
    </location>
</feature>
<feature type="region of interest" description="Disordered" evidence="3">
    <location>
        <begin position="515"/>
        <end position="537"/>
    </location>
</feature>
<sequence>MSDAGTTPAPDATDPDDDDAVCDAPGVLLRQGRGYATVPPFLAEAPWPAASKLCHLSLSANKLTSLSTLRSLPHLQVLDVSRNALESLDGVAQLSNLRVLQAHENRIGKRERCTLPLQELDFLEELWLGSNEIEAPSELLCLEHVATLRVLELGPNPIQDASELGDYRSFVVSLFPRLRWCDGNPVTVEDRTEADAFSSSKAGEVARHRLRADERSRELHNRKIESAMKTPAPAASSRTPSVTATPTPAAPRLVSGSRVTESSRSAEPTTAPTPASDADDLPALKRSPSPVQPRPRRLPSDDMSLADAVAGLDTKKPREKPKRRRRKKPKSPPLPPIVQDATRTTWPAAPSKFTPYEASYKSGKTIAVAGHADGSVVCRWPRGGVSVASDAQCLRCFYETGQLALVADARGAVAVTRRDGRTVLALHASGGGFRGDDKGSCAEAWASARDAPQQPLFIELRADPGKKASLGVIVDAKAHYATAFFCHKNVRVACPQNGGVRQLPPGTDVFGRARSLPPPSSRKKQLPLDLPPGSPAASHADLLARIRESTTRLAGLTAGLDD</sequence>
<dbReference type="SUPFAM" id="SSF52058">
    <property type="entry name" value="L domain-like"/>
    <property type="match status" value="1"/>
</dbReference>
<accession>A0A8J2X4M9</accession>
<dbReference type="AlphaFoldDB" id="A0A8J2X4M9"/>
<comment type="caution">
    <text evidence="4">The sequence shown here is derived from an EMBL/GenBank/DDBJ whole genome shotgun (WGS) entry which is preliminary data.</text>
</comment>
<feature type="compositionally biased region" description="Polar residues" evidence="3">
    <location>
        <begin position="257"/>
        <end position="273"/>
    </location>
</feature>
<reference evidence="4" key="1">
    <citation type="submission" date="2021-11" db="EMBL/GenBank/DDBJ databases">
        <authorList>
            <consortium name="Genoscope - CEA"/>
            <person name="William W."/>
        </authorList>
    </citation>
    <scope>NUCLEOTIDE SEQUENCE</scope>
</reference>
<keyword evidence="2" id="KW-0677">Repeat</keyword>
<evidence type="ECO:0000313" key="5">
    <source>
        <dbReference type="Proteomes" id="UP000789595"/>
    </source>
</evidence>
<evidence type="ECO:0008006" key="6">
    <source>
        <dbReference type="Google" id="ProtNLM"/>
    </source>
</evidence>
<dbReference type="PANTHER" id="PTHR15454:SF56">
    <property type="entry name" value="PROTEIN PHOSPHATASE 1 REGULATORY SUBUNIT 7-RELATED"/>
    <property type="match status" value="1"/>
</dbReference>
<dbReference type="OrthoDB" id="266138at2759"/>
<dbReference type="EMBL" id="CAKKNE010000006">
    <property type="protein sequence ID" value="CAH0379168.1"/>
    <property type="molecule type" value="Genomic_DNA"/>
</dbReference>
<name>A0A8J2X4M9_9STRA</name>
<protein>
    <recommendedName>
        <fullName evidence="6">Leucine-rich repeat-containing protein 51</fullName>
    </recommendedName>
</protein>
<evidence type="ECO:0000256" key="1">
    <source>
        <dbReference type="ARBA" id="ARBA00022614"/>
    </source>
</evidence>
<proteinExistence type="predicted"/>
<dbReference type="Gene3D" id="3.80.10.10">
    <property type="entry name" value="Ribonuclease Inhibitor"/>
    <property type="match status" value="1"/>
</dbReference>
<organism evidence="4 5">
    <name type="scientific">Pelagomonas calceolata</name>
    <dbReference type="NCBI Taxonomy" id="35677"/>
    <lineage>
        <taxon>Eukaryota</taxon>
        <taxon>Sar</taxon>
        <taxon>Stramenopiles</taxon>
        <taxon>Ochrophyta</taxon>
        <taxon>Pelagophyceae</taxon>
        <taxon>Pelagomonadales</taxon>
        <taxon>Pelagomonadaceae</taxon>
        <taxon>Pelagomonas</taxon>
    </lineage>
</organism>
<keyword evidence="1" id="KW-0433">Leucine-rich repeat</keyword>
<evidence type="ECO:0000256" key="2">
    <source>
        <dbReference type="ARBA" id="ARBA00022737"/>
    </source>
</evidence>
<feature type="region of interest" description="Disordered" evidence="3">
    <location>
        <begin position="192"/>
        <end position="340"/>
    </location>
</feature>
<evidence type="ECO:0000313" key="4">
    <source>
        <dbReference type="EMBL" id="CAH0379168.1"/>
    </source>
</evidence>
<dbReference type="InterPro" id="IPR001611">
    <property type="entry name" value="Leu-rich_rpt"/>
</dbReference>
<dbReference type="Proteomes" id="UP000789595">
    <property type="component" value="Unassembled WGS sequence"/>
</dbReference>
<dbReference type="PANTHER" id="PTHR15454">
    <property type="entry name" value="NISCHARIN RELATED"/>
    <property type="match status" value="1"/>
</dbReference>
<feature type="compositionally biased region" description="Low complexity" evidence="3">
    <location>
        <begin position="230"/>
        <end position="251"/>
    </location>
</feature>